<keyword evidence="1" id="KW-0460">Magnesium</keyword>
<keyword evidence="7" id="KW-1185">Reference proteome</keyword>
<evidence type="ECO:0000313" key="6">
    <source>
        <dbReference type="Proteomes" id="UP000447873"/>
    </source>
</evidence>
<evidence type="ECO:0008006" key="8">
    <source>
        <dbReference type="Google" id="ProtNLM"/>
    </source>
</evidence>
<evidence type="ECO:0000256" key="2">
    <source>
        <dbReference type="SAM" id="MobiDB-lite"/>
    </source>
</evidence>
<dbReference type="InterPro" id="IPR036704">
    <property type="entry name" value="RraA/RraA-like_sf"/>
</dbReference>
<reference evidence="4 6" key="1">
    <citation type="submission" date="2018-12" db="EMBL/GenBank/DDBJ databases">
        <title>Venturia inaequalis Genome Resource.</title>
        <authorList>
            <person name="Lichtner F.J."/>
        </authorList>
    </citation>
    <scope>NUCLEOTIDE SEQUENCE [LARGE SCALE GENOMIC DNA]</scope>
    <source>
        <strain evidence="4 6">120213</strain>
        <strain evidence="5">Bline_iso_100314</strain>
        <strain evidence="3 7">DMI_063113</strain>
    </source>
</reference>
<dbReference type="SUPFAM" id="SSF89562">
    <property type="entry name" value="RraA-like"/>
    <property type="match status" value="1"/>
</dbReference>
<protein>
    <recommendedName>
        <fullName evidence="8">DlpA domain-containing protein</fullName>
    </recommendedName>
</protein>
<accession>A0A8H3UWV6</accession>
<dbReference type="GO" id="GO:0046872">
    <property type="term" value="F:metal ion binding"/>
    <property type="evidence" value="ECO:0007669"/>
    <property type="project" value="UniProtKB-KW"/>
</dbReference>
<dbReference type="Proteomes" id="UP000447873">
    <property type="component" value="Unassembled WGS sequence"/>
</dbReference>
<dbReference type="EMBL" id="WNWQ01000064">
    <property type="protein sequence ID" value="KAE9981090.1"/>
    <property type="molecule type" value="Genomic_DNA"/>
</dbReference>
<dbReference type="EMBL" id="WNWS01000178">
    <property type="protein sequence ID" value="KAE9976234.1"/>
    <property type="molecule type" value="Genomic_DNA"/>
</dbReference>
<feature type="binding site" evidence="1">
    <location>
        <position position="171"/>
    </location>
    <ligand>
        <name>substrate</name>
    </ligand>
</feature>
<dbReference type="GO" id="GO:0047443">
    <property type="term" value="F:4-hydroxy-4-methyl-2-oxoglutarate aldolase activity"/>
    <property type="evidence" value="ECO:0007669"/>
    <property type="project" value="TreeGrafter"/>
</dbReference>
<name>A0A8H3UWV6_VENIN</name>
<dbReference type="Proteomes" id="UP000490939">
    <property type="component" value="Unassembled WGS sequence"/>
</dbReference>
<comment type="cofactor">
    <cofactor evidence="1">
        <name>Mg(2+)</name>
        <dbReference type="ChEBI" id="CHEBI:18420"/>
    </cofactor>
</comment>
<feature type="region of interest" description="Disordered" evidence="2">
    <location>
        <begin position="47"/>
        <end position="72"/>
    </location>
</feature>
<evidence type="ECO:0000313" key="5">
    <source>
        <dbReference type="EMBL" id="KAE9981090.1"/>
    </source>
</evidence>
<dbReference type="CDD" id="cd16841">
    <property type="entry name" value="RraA_family"/>
    <property type="match status" value="1"/>
</dbReference>
<dbReference type="InterPro" id="IPR005493">
    <property type="entry name" value="RraA/RraA-like"/>
</dbReference>
<evidence type="ECO:0000313" key="3">
    <source>
        <dbReference type="EMBL" id="KAE9971658.1"/>
    </source>
</evidence>
<organism evidence="4 6">
    <name type="scientific">Venturia inaequalis</name>
    <name type="common">Apple scab fungus</name>
    <dbReference type="NCBI Taxonomy" id="5025"/>
    <lineage>
        <taxon>Eukaryota</taxon>
        <taxon>Fungi</taxon>
        <taxon>Dikarya</taxon>
        <taxon>Ascomycota</taxon>
        <taxon>Pezizomycotina</taxon>
        <taxon>Dothideomycetes</taxon>
        <taxon>Pleosporomycetidae</taxon>
        <taxon>Venturiales</taxon>
        <taxon>Venturiaceae</taxon>
        <taxon>Venturia</taxon>
    </lineage>
</organism>
<feature type="binding site" evidence="1">
    <location>
        <begin position="149"/>
        <end position="152"/>
    </location>
    <ligand>
        <name>substrate</name>
    </ligand>
</feature>
<feature type="binding site" evidence="1">
    <location>
        <position position="172"/>
    </location>
    <ligand>
        <name>Mg(2+)</name>
        <dbReference type="ChEBI" id="CHEBI:18420"/>
    </ligand>
</feature>
<dbReference type="PANTHER" id="PTHR33254">
    <property type="entry name" value="4-HYDROXY-4-METHYL-2-OXOGLUTARATE ALDOLASE 3-RELATED"/>
    <property type="match status" value="1"/>
</dbReference>
<evidence type="ECO:0000313" key="4">
    <source>
        <dbReference type="EMBL" id="KAE9976234.1"/>
    </source>
</evidence>
<gene>
    <name evidence="5" type="ORF">BLS_007863</name>
    <name evidence="3" type="ORF">EG327_009774</name>
    <name evidence="4" type="ORF">EG328_002713</name>
</gene>
<dbReference type="AlphaFoldDB" id="A0A8H3UWV6"/>
<dbReference type="Pfam" id="PF03737">
    <property type="entry name" value="RraA-like"/>
    <property type="match status" value="1"/>
</dbReference>
<dbReference type="Gene3D" id="3.50.30.40">
    <property type="entry name" value="Ribonuclease E inhibitor RraA/RraA-like"/>
    <property type="match status" value="1"/>
</dbReference>
<dbReference type="Proteomes" id="UP000433883">
    <property type="component" value="Unassembled WGS sequence"/>
</dbReference>
<proteinExistence type="predicted"/>
<feature type="compositionally biased region" description="Low complexity" evidence="2">
    <location>
        <begin position="53"/>
        <end position="65"/>
    </location>
</feature>
<dbReference type="PANTHER" id="PTHR33254:SF4">
    <property type="entry name" value="4-HYDROXY-4-METHYL-2-OXOGLUTARATE ALDOLASE 3-RELATED"/>
    <property type="match status" value="1"/>
</dbReference>
<dbReference type="EMBL" id="WNWR01000666">
    <property type="protein sequence ID" value="KAE9971658.1"/>
    <property type="molecule type" value="Genomic_DNA"/>
</dbReference>
<evidence type="ECO:0000256" key="1">
    <source>
        <dbReference type="PIRSR" id="PIRSR605493-1"/>
    </source>
</evidence>
<evidence type="ECO:0000313" key="7">
    <source>
        <dbReference type="Proteomes" id="UP000490939"/>
    </source>
</evidence>
<comment type="caution">
    <text evidence="4">The sequence shown here is derived from an EMBL/GenBank/DDBJ whole genome shotgun (WGS) entry which is preliminary data.</text>
</comment>
<keyword evidence="1" id="KW-0479">Metal-binding</keyword>
<sequence length="272" mass="28349">MLSEQIRALSAYSACDVADALLKLGVPGAGFLPDISMLEVTLPPQSPTVLTRPVEPIPSSSSSPPTKADDTIPTLAPPRKLIACASTALFIAKNSDSFPEAVPPLAAISQSLSTGFSNIPSGTPYADLTTPDTILIISQPHGQSCAVVGGIMAQRMVKLGARGIVVDGRVRDLDTLRSLNVPIWTKGTSIVGAGGESKAWAVNVQIYVGGVSIEPGDLVMIDPAESGIVVVPRKAVDEVLRILPKLVEADENVMAMVVSGGEVGEAFRRFRG</sequence>
<dbReference type="GO" id="GO:0008948">
    <property type="term" value="F:oxaloacetate decarboxylase activity"/>
    <property type="evidence" value="ECO:0007669"/>
    <property type="project" value="TreeGrafter"/>
</dbReference>